<feature type="compositionally biased region" description="Polar residues" evidence="1">
    <location>
        <begin position="57"/>
        <end position="74"/>
    </location>
</feature>
<dbReference type="Proteomes" id="UP001224775">
    <property type="component" value="Unassembled WGS sequence"/>
</dbReference>
<feature type="compositionally biased region" description="Acidic residues" evidence="1">
    <location>
        <begin position="1"/>
        <end position="11"/>
    </location>
</feature>
<dbReference type="AlphaFoldDB" id="A0AAD8YF35"/>
<protein>
    <recommendedName>
        <fullName evidence="4">PDZ domain-containing protein</fullName>
    </recommendedName>
</protein>
<dbReference type="SUPFAM" id="SSF50156">
    <property type="entry name" value="PDZ domain-like"/>
    <property type="match status" value="1"/>
</dbReference>
<organism evidence="2 3">
    <name type="scientific">Skeletonema marinoi</name>
    <dbReference type="NCBI Taxonomy" id="267567"/>
    <lineage>
        <taxon>Eukaryota</taxon>
        <taxon>Sar</taxon>
        <taxon>Stramenopiles</taxon>
        <taxon>Ochrophyta</taxon>
        <taxon>Bacillariophyta</taxon>
        <taxon>Coscinodiscophyceae</taxon>
        <taxon>Thalassiosirophycidae</taxon>
        <taxon>Thalassiosirales</taxon>
        <taxon>Skeletonemataceae</taxon>
        <taxon>Skeletonema</taxon>
        <taxon>Skeletonema marinoi-dohrnii complex</taxon>
    </lineage>
</organism>
<name>A0AAD8YF35_9STRA</name>
<dbReference type="Gene3D" id="2.30.42.10">
    <property type="match status" value="1"/>
</dbReference>
<dbReference type="InterPro" id="IPR036034">
    <property type="entry name" value="PDZ_sf"/>
</dbReference>
<sequence length="346" mass="38677">MSDSDSAEEYDTFNTNGGGGGGGTSFLFDPASIAHVTATAEASASPTTQRRHHRFSSAASQGTRSAATTQLATDVGSTVVRSRIPFLKSVTFFDPEIYYRKDEVAEAEEGGDTTNNVDDENNNTDVDDEDDDDDDDDVTVEINNMQHWDIHLQDPPSENEENQKKKSLRQKISQSKLGTVLKFNKTSRLIIQDFEGLIEYSSVQSGDSLLSINKHVIDPRTTTAQDARSFMNECVEKEGVLNIVTENPHGEDVLINVTVIKPRRDMNYNELGLVVWNWPYLCVRQINEGSIFEHTPIQEMDQIAAINDIDCSKMRTKAFAQCVSELPVELTITLIRRKHRYTGSFK</sequence>
<evidence type="ECO:0000313" key="2">
    <source>
        <dbReference type="EMBL" id="KAK1744046.1"/>
    </source>
</evidence>
<feature type="region of interest" description="Disordered" evidence="1">
    <location>
        <begin position="1"/>
        <end position="74"/>
    </location>
</feature>
<comment type="caution">
    <text evidence="2">The sequence shown here is derived from an EMBL/GenBank/DDBJ whole genome shotgun (WGS) entry which is preliminary data.</text>
</comment>
<feature type="compositionally biased region" description="Acidic residues" evidence="1">
    <location>
        <begin position="105"/>
        <end position="139"/>
    </location>
</feature>
<gene>
    <name evidence="2" type="ORF">QTG54_005643</name>
</gene>
<keyword evidence="3" id="KW-1185">Reference proteome</keyword>
<feature type="region of interest" description="Disordered" evidence="1">
    <location>
        <begin position="104"/>
        <end position="170"/>
    </location>
</feature>
<accession>A0AAD8YF35</accession>
<evidence type="ECO:0000256" key="1">
    <source>
        <dbReference type="SAM" id="MobiDB-lite"/>
    </source>
</evidence>
<dbReference type="EMBL" id="JATAAI010000008">
    <property type="protein sequence ID" value="KAK1744046.1"/>
    <property type="molecule type" value="Genomic_DNA"/>
</dbReference>
<proteinExistence type="predicted"/>
<evidence type="ECO:0000313" key="3">
    <source>
        <dbReference type="Proteomes" id="UP001224775"/>
    </source>
</evidence>
<feature type="compositionally biased region" description="Low complexity" evidence="1">
    <location>
        <begin position="37"/>
        <end position="48"/>
    </location>
</feature>
<reference evidence="2" key="1">
    <citation type="submission" date="2023-06" db="EMBL/GenBank/DDBJ databases">
        <title>Survivors Of The Sea: Transcriptome response of Skeletonema marinoi to long-term dormancy.</title>
        <authorList>
            <person name="Pinder M.I.M."/>
            <person name="Kourtchenko O."/>
            <person name="Robertson E.K."/>
            <person name="Larsson T."/>
            <person name="Maumus F."/>
            <person name="Osuna-Cruz C.M."/>
            <person name="Vancaester E."/>
            <person name="Stenow R."/>
            <person name="Vandepoele K."/>
            <person name="Ploug H."/>
            <person name="Bruchert V."/>
            <person name="Godhe A."/>
            <person name="Topel M."/>
        </authorList>
    </citation>
    <scope>NUCLEOTIDE SEQUENCE</scope>
    <source>
        <strain evidence="2">R05AC</strain>
    </source>
</reference>
<evidence type="ECO:0008006" key="4">
    <source>
        <dbReference type="Google" id="ProtNLM"/>
    </source>
</evidence>